<evidence type="ECO:0000313" key="24">
    <source>
        <dbReference type="EMBL" id="GFE82804.1"/>
    </source>
</evidence>
<dbReference type="SUPFAM" id="SSF49503">
    <property type="entry name" value="Cupredoxins"/>
    <property type="match status" value="1"/>
</dbReference>
<comment type="caution">
    <text evidence="24">The sequence shown here is derived from an EMBL/GenBank/DDBJ whole genome shotgun (WGS) entry which is preliminary data.</text>
</comment>
<dbReference type="Proteomes" id="UP000445000">
    <property type="component" value="Unassembled WGS sequence"/>
</dbReference>
<dbReference type="PROSITE" id="PS51257">
    <property type="entry name" value="PROKAR_LIPOPROTEIN"/>
    <property type="match status" value="1"/>
</dbReference>
<comment type="subcellular location">
    <subcellularLocation>
        <location evidence="1">Cell membrane</location>
        <topology evidence="1">Multi-pass membrane protein</topology>
    </subcellularLocation>
</comment>
<dbReference type="InterPro" id="IPR011759">
    <property type="entry name" value="Cyt_c_oxidase_su2_TM_dom"/>
</dbReference>
<dbReference type="InterPro" id="IPR010514">
    <property type="entry name" value="COX_ARM"/>
</dbReference>
<evidence type="ECO:0000256" key="7">
    <source>
        <dbReference type="ARBA" id="ARBA00022692"/>
    </source>
</evidence>
<keyword evidence="11" id="KW-0560">Oxidoreductase</keyword>
<keyword evidence="7 20" id="KW-0812">Transmembrane</keyword>
<dbReference type="InterPro" id="IPR002429">
    <property type="entry name" value="CcO_II-like_C"/>
</dbReference>
<dbReference type="SUPFAM" id="SSF81464">
    <property type="entry name" value="Cytochrome c oxidase subunit II-like, transmembrane region"/>
    <property type="match status" value="1"/>
</dbReference>
<name>A0A829YHQ4_9GAMM</name>
<evidence type="ECO:0000256" key="1">
    <source>
        <dbReference type="ARBA" id="ARBA00004651"/>
    </source>
</evidence>
<evidence type="ECO:0000259" key="23">
    <source>
        <dbReference type="PROSITE" id="PS50999"/>
    </source>
</evidence>
<evidence type="ECO:0000256" key="12">
    <source>
        <dbReference type="ARBA" id="ARBA00023136"/>
    </source>
</evidence>
<evidence type="ECO:0000256" key="11">
    <source>
        <dbReference type="ARBA" id="ARBA00023002"/>
    </source>
</evidence>
<feature type="domain" description="Cytochrome oxidase subunit II transmembrane region profile" evidence="23">
    <location>
        <begin position="16"/>
        <end position="113"/>
    </location>
</feature>
<reference evidence="25" key="1">
    <citation type="submission" date="2020-01" db="EMBL/GenBank/DDBJ databases">
        <title>'Steroidobacter agaridevorans' sp. nov., agar-degrading bacteria isolated from rhizosphere soils.</title>
        <authorList>
            <person name="Ikenaga M."/>
            <person name="Kataoka M."/>
            <person name="Murouchi A."/>
            <person name="Katsuragi S."/>
            <person name="Sakai M."/>
        </authorList>
    </citation>
    <scope>NUCLEOTIDE SEQUENCE [LARGE SCALE GENOMIC DNA]</scope>
    <source>
        <strain evidence="25">YU21-B</strain>
    </source>
</reference>
<dbReference type="RefSeq" id="WP_161814450.1">
    <property type="nucleotide sequence ID" value="NZ_BLJN01000005.1"/>
</dbReference>
<sequence>MKLRLRSLAVLPLCAALSACDMVVLNPAGDVAAQQRDLLVTSTWLMLLIIVPVMALTVIFAWRYRHNNREARYEPDWHHSMRLELVIWSMPLLIIICLGALTWLGSHLLDPYRPLDRIAPGKEIPEDTRTLQIEVVALDWKWLFIYPQYGVATVNEMTVPVNQPLSLRITASSVMNTFYAPHLAGMIYAMPSMETRLHGVLNSPGESEGFSANYSGAGFSGMKFKMRSVSDNEFQRWVGMTRAAQQSLTRDAYLQLAKPSEREPVRYFSAVDRQLFDAIVGMCVEPGKMCTHDMMAIDERGGLGMAGIYNVARRSGDQPRAVFGADHSHVIGICAAPVVRTFEDDLLPQVDRSPLRGAGLPRPAPSRSGSLLADAVDSSSAR</sequence>
<keyword evidence="12 20" id="KW-0472">Membrane</keyword>
<keyword evidence="8 21" id="KW-0732">Signal</keyword>
<evidence type="ECO:0000256" key="8">
    <source>
        <dbReference type="ARBA" id="ARBA00022729"/>
    </source>
</evidence>
<feature type="chain" id="PRO_5032690354" description="Cytochrome bo(3) ubiquinol oxidase subunit 2" evidence="21">
    <location>
        <begin position="22"/>
        <end position="382"/>
    </location>
</feature>
<protein>
    <recommendedName>
        <fullName evidence="3">Cytochrome bo(3) ubiquinol oxidase subunit 2</fullName>
    </recommendedName>
    <alternativeName>
        <fullName evidence="18">Cytochrome o ubiquinol oxidase subunit 2</fullName>
    </alternativeName>
    <alternativeName>
        <fullName evidence="15">Oxidase bo(3) subunit 2</fullName>
    </alternativeName>
    <alternativeName>
        <fullName evidence="16">Ubiquinol oxidase polypeptide II</fullName>
    </alternativeName>
    <alternativeName>
        <fullName evidence="17">Ubiquinol oxidase subunit 2</fullName>
    </alternativeName>
</protein>
<evidence type="ECO:0000256" key="16">
    <source>
        <dbReference type="ARBA" id="ARBA00030198"/>
    </source>
</evidence>
<dbReference type="CDD" id="cd04212">
    <property type="entry name" value="CuRO_UO_II"/>
    <property type="match status" value="1"/>
</dbReference>
<dbReference type="GO" id="GO:0004129">
    <property type="term" value="F:cytochrome-c oxidase activity"/>
    <property type="evidence" value="ECO:0007669"/>
    <property type="project" value="InterPro"/>
</dbReference>
<evidence type="ECO:0000256" key="9">
    <source>
        <dbReference type="ARBA" id="ARBA00022982"/>
    </source>
</evidence>
<evidence type="ECO:0000256" key="13">
    <source>
        <dbReference type="ARBA" id="ARBA00023139"/>
    </source>
</evidence>
<keyword evidence="4" id="KW-0813">Transport</keyword>
<keyword evidence="25" id="KW-1185">Reference proteome</keyword>
<dbReference type="PANTHER" id="PTHR22888:SF18">
    <property type="entry name" value="CYTOCHROME BO(3) UBIQUINOL OXIDASE SUBUNIT 2"/>
    <property type="match status" value="1"/>
</dbReference>
<dbReference type="GO" id="GO:0042773">
    <property type="term" value="P:ATP synthesis coupled electron transport"/>
    <property type="evidence" value="ECO:0007669"/>
    <property type="project" value="TreeGrafter"/>
</dbReference>
<dbReference type="Gene3D" id="1.10.287.90">
    <property type="match status" value="1"/>
</dbReference>
<evidence type="ECO:0000256" key="6">
    <source>
        <dbReference type="ARBA" id="ARBA00022660"/>
    </source>
</evidence>
<keyword evidence="10 20" id="KW-1133">Transmembrane helix</keyword>
<evidence type="ECO:0000256" key="15">
    <source>
        <dbReference type="ARBA" id="ARBA00030074"/>
    </source>
</evidence>
<dbReference type="GO" id="GO:0005507">
    <property type="term" value="F:copper ion binding"/>
    <property type="evidence" value="ECO:0007669"/>
    <property type="project" value="InterPro"/>
</dbReference>
<evidence type="ECO:0000313" key="25">
    <source>
        <dbReference type="Proteomes" id="UP000445000"/>
    </source>
</evidence>
<evidence type="ECO:0000256" key="2">
    <source>
        <dbReference type="ARBA" id="ARBA00007866"/>
    </source>
</evidence>
<keyword evidence="5" id="KW-1003">Cell membrane</keyword>
<dbReference type="PROSITE" id="PS50857">
    <property type="entry name" value="COX2_CUA"/>
    <property type="match status" value="1"/>
</dbReference>
<dbReference type="InterPro" id="IPR008972">
    <property type="entry name" value="Cupredoxin"/>
</dbReference>
<dbReference type="EMBL" id="BLJN01000005">
    <property type="protein sequence ID" value="GFE82804.1"/>
    <property type="molecule type" value="Genomic_DNA"/>
</dbReference>
<keyword evidence="6" id="KW-0679">Respiratory chain</keyword>
<proteinExistence type="inferred from homology"/>
<evidence type="ECO:0000256" key="18">
    <source>
        <dbReference type="ARBA" id="ARBA00032187"/>
    </source>
</evidence>
<evidence type="ECO:0000256" key="10">
    <source>
        <dbReference type="ARBA" id="ARBA00022989"/>
    </source>
</evidence>
<keyword evidence="14" id="KW-0449">Lipoprotein</keyword>
<gene>
    <name evidence="24" type="ORF">GCM10011487_48040</name>
</gene>
<evidence type="ECO:0000256" key="14">
    <source>
        <dbReference type="ARBA" id="ARBA00023288"/>
    </source>
</evidence>
<dbReference type="Gene3D" id="2.60.40.420">
    <property type="entry name" value="Cupredoxins - blue copper proteins"/>
    <property type="match status" value="1"/>
</dbReference>
<dbReference type="AlphaFoldDB" id="A0A829YHQ4"/>
<evidence type="ECO:0000256" key="21">
    <source>
        <dbReference type="SAM" id="SignalP"/>
    </source>
</evidence>
<dbReference type="PANTHER" id="PTHR22888">
    <property type="entry name" value="CYTOCHROME C OXIDASE, SUBUNIT II"/>
    <property type="match status" value="1"/>
</dbReference>
<dbReference type="InterPro" id="IPR006333">
    <property type="entry name" value="Cyt_o_ubiquinol_oxidase_su2"/>
</dbReference>
<keyword evidence="9" id="KW-0249">Electron transport</keyword>
<dbReference type="InterPro" id="IPR045187">
    <property type="entry name" value="CcO_II"/>
</dbReference>
<dbReference type="PROSITE" id="PS50999">
    <property type="entry name" value="COX2_TM"/>
    <property type="match status" value="1"/>
</dbReference>
<evidence type="ECO:0000256" key="19">
    <source>
        <dbReference type="SAM" id="MobiDB-lite"/>
    </source>
</evidence>
<comment type="similarity">
    <text evidence="2">Belongs to the cytochrome c oxidase subunit 2 family.</text>
</comment>
<evidence type="ECO:0000256" key="3">
    <source>
        <dbReference type="ARBA" id="ARBA00014692"/>
    </source>
</evidence>
<dbReference type="Pfam" id="PF06481">
    <property type="entry name" value="COX_ARM"/>
    <property type="match status" value="1"/>
</dbReference>
<keyword evidence="13" id="KW-0564">Palmitate</keyword>
<evidence type="ECO:0000256" key="5">
    <source>
        <dbReference type="ARBA" id="ARBA00022475"/>
    </source>
</evidence>
<dbReference type="InterPro" id="IPR036257">
    <property type="entry name" value="Cyt_c_oxidase_su2_TM_sf"/>
</dbReference>
<feature type="signal peptide" evidence="21">
    <location>
        <begin position="1"/>
        <end position="21"/>
    </location>
</feature>
<feature type="transmembrane region" description="Helical" evidence="20">
    <location>
        <begin position="42"/>
        <end position="64"/>
    </location>
</feature>
<feature type="transmembrane region" description="Helical" evidence="20">
    <location>
        <begin position="85"/>
        <end position="105"/>
    </location>
</feature>
<dbReference type="GO" id="GO:0005886">
    <property type="term" value="C:plasma membrane"/>
    <property type="evidence" value="ECO:0007669"/>
    <property type="project" value="UniProtKB-SubCell"/>
</dbReference>
<evidence type="ECO:0000256" key="4">
    <source>
        <dbReference type="ARBA" id="ARBA00022448"/>
    </source>
</evidence>
<evidence type="ECO:0000256" key="20">
    <source>
        <dbReference type="SAM" id="Phobius"/>
    </source>
</evidence>
<dbReference type="NCBIfam" id="TIGR01433">
    <property type="entry name" value="CyoA"/>
    <property type="match status" value="1"/>
</dbReference>
<dbReference type="InterPro" id="IPR034227">
    <property type="entry name" value="CuRO_UO_II"/>
</dbReference>
<evidence type="ECO:0000256" key="17">
    <source>
        <dbReference type="ARBA" id="ARBA00031885"/>
    </source>
</evidence>
<feature type="domain" description="Cytochrome oxidase subunit II copper A binding" evidence="22">
    <location>
        <begin position="128"/>
        <end position="240"/>
    </location>
</feature>
<feature type="compositionally biased region" description="Low complexity" evidence="19">
    <location>
        <begin position="368"/>
        <end position="382"/>
    </location>
</feature>
<feature type="region of interest" description="Disordered" evidence="19">
    <location>
        <begin position="352"/>
        <end position="382"/>
    </location>
</feature>
<accession>A0A829YHQ4</accession>
<organism evidence="24 25">
    <name type="scientific">Steroidobacter agaridevorans</name>
    <dbReference type="NCBI Taxonomy" id="2695856"/>
    <lineage>
        <taxon>Bacteria</taxon>
        <taxon>Pseudomonadati</taxon>
        <taxon>Pseudomonadota</taxon>
        <taxon>Gammaproteobacteria</taxon>
        <taxon>Steroidobacterales</taxon>
        <taxon>Steroidobacteraceae</taxon>
        <taxon>Steroidobacter</taxon>
    </lineage>
</organism>
<evidence type="ECO:0000259" key="22">
    <source>
        <dbReference type="PROSITE" id="PS50857"/>
    </source>
</evidence>
<dbReference type="GO" id="GO:0009486">
    <property type="term" value="F:cytochrome bo3 ubiquinol oxidase activity"/>
    <property type="evidence" value="ECO:0007669"/>
    <property type="project" value="InterPro"/>
</dbReference>
<dbReference type="GO" id="GO:0016682">
    <property type="term" value="F:oxidoreductase activity, acting on diphenols and related substances as donors, oxygen as acceptor"/>
    <property type="evidence" value="ECO:0007669"/>
    <property type="project" value="InterPro"/>
</dbReference>